<reference evidence="2 3" key="1">
    <citation type="journal article" date="2011" name="Proc. Natl. Acad. Sci. U.S.A.">
        <title>Evolutionary erosion of yeast sex chromosomes by mating-type switching accidents.</title>
        <authorList>
            <person name="Gordon J.L."/>
            <person name="Armisen D."/>
            <person name="Proux-Wera E."/>
            <person name="Oheigeartaigh S.S."/>
            <person name="Byrne K.P."/>
            <person name="Wolfe K.H."/>
        </authorList>
    </citation>
    <scope>NUCLEOTIDE SEQUENCE [LARGE SCALE GENOMIC DNA]</scope>
    <source>
        <strain evidence="3">ATCC 10597 / BCRC 20456 / CBS 421 / NBRC 0211 / NRRL Y-12639</strain>
    </source>
</reference>
<dbReference type="Proteomes" id="UP000000689">
    <property type="component" value="Chromosome 3"/>
</dbReference>
<protein>
    <submittedName>
        <fullName evidence="2">Uncharacterized protein</fullName>
    </submittedName>
</protein>
<dbReference type="OrthoDB" id="4036442at2759"/>
<organism evidence="2 3">
    <name type="scientific">Naumovozyma dairenensis (strain ATCC 10597 / BCRC 20456 / CBS 421 / NBRC 0211 / NRRL Y-12639)</name>
    <name type="common">Saccharomyces dairenensis</name>
    <dbReference type="NCBI Taxonomy" id="1071378"/>
    <lineage>
        <taxon>Eukaryota</taxon>
        <taxon>Fungi</taxon>
        <taxon>Dikarya</taxon>
        <taxon>Ascomycota</taxon>
        <taxon>Saccharomycotina</taxon>
        <taxon>Saccharomycetes</taxon>
        <taxon>Saccharomycetales</taxon>
        <taxon>Saccharomycetaceae</taxon>
        <taxon>Naumovozyma</taxon>
    </lineage>
</organism>
<sequence>MKRSKETKKDASTFPRKEDENSSPDSTRKNPNKDERVPQEKFVKILNQIVPFILHTSYYMTDLVYTLYYVMNCEVEKWPKSTEEKQHLLQLKNGLSTLVVDLRNNFRALLDESDIDEGETLIILRGLINKDIIYILYQVNDILKTELLLFQKKQSLMFTESGDQIEKNEQGINEQKDTNYGGLILQLQNCFIGFGNLMNFIRKIPLQNKYGVTKFQLDVLINVIDTDLLPGWEVQLDLLNCKLFNDLALNKDVVRLYREKTGDNTPDLTQGEAFGNFIGWLKDEIIGDFVF</sequence>
<accession>G0W849</accession>
<evidence type="ECO:0000256" key="1">
    <source>
        <dbReference type="SAM" id="MobiDB-lite"/>
    </source>
</evidence>
<dbReference type="HOGENOM" id="CLU_1066352_0_0_1"/>
<dbReference type="RefSeq" id="XP_003669203.1">
    <property type="nucleotide sequence ID" value="XM_003669155.1"/>
</dbReference>
<dbReference type="KEGG" id="ndi:NDAI_0C03000"/>
<proteinExistence type="predicted"/>
<feature type="compositionally biased region" description="Basic and acidic residues" evidence="1">
    <location>
        <begin position="7"/>
        <end position="36"/>
    </location>
</feature>
<keyword evidence="3" id="KW-1185">Reference proteome</keyword>
<evidence type="ECO:0000313" key="3">
    <source>
        <dbReference type="Proteomes" id="UP000000689"/>
    </source>
</evidence>
<name>G0W849_NAUDC</name>
<dbReference type="EMBL" id="HE580269">
    <property type="protein sequence ID" value="CCD23960.1"/>
    <property type="molecule type" value="Genomic_DNA"/>
</dbReference>
<gene>
    <name evidence="2" type="primary">NDAI0C03000</name>
    <name evidence="2" type="ordered locus">NDAI_0C03000</name>
</gene>
<feature type="region of interest" description="Disordered" evidence="1">
    <location>
        <begin position="1"/>
        <end position="36"/>
    </location>
</feature>
<dbReference type="GeneID" id="11496335"/>
<evidence type="ECO:0000313" key="2">
    <source>
        <dbReference type="EMBL" id="CCD23960.1"/>
    </source>
</evidence>
<dbReference type="eggNOG" id="ENOG502S2FG">
    <property type="taxonomic scope" value="Eukaryota"/>
</dbReference>
<dbReference type="AlphaFoldDB" id="G0W849"/>
<dbReference type="OMA" id="TSHYMTD"/>